<reference evidence="1" key="1">
    <citation type="submission" date="2024-05" db="EMBL/GenBank/DDBJ databases">
        <authorList>
            <person name="Luo Y.-C."/>
            <person name="Nicholds J."/>
            <person name="Mortimer T."/>
            <person name="Maboni G."/>
        </authorList>
    </citation>
    <scope>NUCLEOTIDE SEQUENCE</scope>
    <source>
        <strain evidence="1">151836</strain>
    </source>
</reference>
<dbReference type="AlphaFoldDB" id="A0AB39CYE1"/>
<dbReference type="RefSeq" id="WP_368640913.1">
    <property type="nucleotide sequence ID" value="NZ_CP158254.1"/>
</dbReference>
<name>A0AB39CYE1_9BURK</name>
<protein>
    <submittedName>
        <fullName evidence="1">Uncharacterized protein</fullName>
    </submittedName>
</protein>
<dbReference type="EMBL" id="CP158254">
    <property type="protein sequence ID" value="XDJ46823.1"/>
    <property type="molecule type" value="Genomic_DNA"/>
</dbReference>
<gene>
    <name evidence="1" type="ORF">ABRZ04_10895</name>
</gene>
<sequence>MSVFWPTMTGGTPLACRVTLAPSSVRMWALTGTRMPSCSAIIVPSDARIQALPVT</sequence>
<proteinExistence type="predicted"/>
<evidence type="ECO:0000313" key="1">
    <source>
        <dbReference type="EMBL" id="XDJ46823.1"/>
    </source>
</evidence>
<organism evidence="1">
    <name type="scientific">Castellaniella ginsengisoli</name>
    <dbReference type="NCBI Taxonomy" id="546114"/>
    <lineage>
        <taxon>Bacteria</taxon>
        <taxon>Pseudomonadati</taxon>
        <taxon>Pseudomonadota</taxon>
        <taxon>Betaproteobacteria</taxon>
        <taxon>Burkholderiales</taxon>
        <taxon>Alcaligenaceae</taxon>
        <taxon>Castellaniella</taxon>
    </lineage>
</organism>
<accession>A0AB39CYE1</accession>